<dbReference type="STRING" id="1217970.SAMN05444002_2055"/>
<evidence type="ECO:0000313" key="3">
    <source>
        <dbReference type="Proteomes" id="UP000184932"/>
    </source>
</evidence>
<feature type="transmembrane region" description="Helical" evidence="1">
    <location>
        <begin position="44"/>
        <end position="67"/>
    </location>
</feature>
<sequence>MDILRASAGWARAELLSNGVFVLFGILFLMASLGLWHIGKTETARAFVIPALVAGVLLLILGGGLLLGTWKSLAGFDAAHTRDAPAFVASEIARVDRTMAQYAVAAFKGMPLLILACAALIVILQGPVWRASLITAIALLVVVMAVDSTAHARLAAFKERLLAAKVTPRAPG</sequence>
<feature type="transmembrane region" description="Helical" evidence="1">
    <location>
        <begin position="102"/>
        <end position="123"/>
    </location>
</feature>
<evidence type="ECO:0000256" key="1">
    <source>
        <dbReference type="SAM" id="Phobius"/>
    </source>
</evidence>
<evidence type="ECO:0000313" key="2">
    <source>
        <dbReference type="EMBL" id="SIO00198.1"/>
    </source>
</evidence>
<feature type="transmembrane region" description="Helical" evidence="1">
    <location>
        <begin position="20"/>
        <end position="38"/>
    </location>
</feature>
<accession>A0A1N6FY47</accession>
<protein>
    <submittedName>
        <fullName evidence="2">Uncharacterized protein</fullName>
    </submittedName>
</protein>
<dbReference type="AlphaFoldDB" id="A0A1N6FY47"/>
<proteinExistence type="predicted"/>
<dbReference type="EMBL" id="FSRL01000001">
    <property type="protein sequence ID" value="SIO00198.1"/>
    <property type="molecule type" value="Genomic_DNA"/>
</dbReference>
<keyword evidence="3" id="KW-1185">Reference proteome</keyword>
<name>A0A1N6FY47_9RHOB</name>
<reference evidence="3" key="1">
    <citation type="submission" date="2016-11" db="EMBL/GenBank/DDBJ databases">
        <authorList>
            <person name="Varghese N."/>
            <person name="Submissions S."/>
        </authorList>
    </citation>
    <scope>NUCLEOTIDE SEQUENCE [LARGE SCALE GENOMIC DNA]</scope>
    <source>
        <strain evidence="3">DSM 29440</strain>
    </source>
</reference>
<organism evidence="2 3">
    <name type="scientific">Vannielia litorea</name>
    <dbReference type="NCBI Taxonomy" id="1217970"/>
    <lineage>
        <taxon>Bacteria</taxon>
        <taxon>Pseudomonadati</taxon>
        <taxon>Pseudomonadota</taxon>
        <taxon>Alphaproteobacteria</taxon>
        <taxon>Rhodobacterales</taxon>
        <taxon>Paracoccaceae</taxon>
        <taxon>Vannielia</taxon>
    </lineage>
</organism>
<gene>
    <name evidence="2" type="ORF">SAMN05444002_2055</name>
</gene>
<keyword evidence="1" id="KW-0812">Transmembrane</keyword>
<dbReference type="RefSeq" id="WP_074256125.1">
    <property type="nucleotide sequence ID" value="NZ_FSRL01000001.1"/>
</dbReference>
<keyword evidence="1" id="KW-1133">Transmembrane helix</keyword>
<keyword evidence="1" id="KW-0472">Membrane</keyword>
<dbReference type="OrthoDB" id="7868084at2"/>
<feature type="transmembrane region" description="Helical" evidence="1">
    <location>
        <begin position="129"/>
        <end position="150"/>
    </location>
</feature>
<dbReference type="Proteomes" id="UP000184932">
    <property type="component" value="Unassembled WGS sequence"/>
</dbReference>